<keyword evidence="2" id="KW-1185">Reference proteome</keyword>
<evidence type="ECO:0000313" key="2">
    <source>
        <dbReference type="Proteomes" id="UP001157502"/>
    </source>
</evidence>
<proteinExistence type="predicted"/>
<accession>A0ACC2HGJ1</accession>
<reference evidence="1" key="1">
    <citation type="submission" date="2021-05" db="EMBL/GenBank/DDBJ databases">
        <authorList>
            <person name="Pan Q."/>
            <person name="Jouanno E."/>
            <person name="Zahm M."/>
            <person name="Klopp C."/>
            <person name="Cabau C."/>
            <person name="Louis A."/>
            <person name="Berthelot C."/>
            <person name="Parey E."/>
            <person name="Roest Crollius H."/>
            <person name="Montfort J."/>
            <person name="Robinson-Rechavi M."/>
            <person name="Bouchez O."/>
            <person name="Lampietro C."/>
            <person name="Lopez Roques C."/>
            <person name="Donnadieu C."/>
            <person name="Postlethwait J."/>
            <person name="Bobe J."/>
            <person name="Dillon D."/>
            <person name="Chandos A."/>
            <person name="von Hippel F."/>
            <person name="Guiguen Y."/>
        </authorList>
    </citation>
    <scope>NUCLEOTIDE SEQUENCE</scope>
    <source>
        <strain evidence="1">YG-Jan2019</strain>
    </source>
</reference>
<dbReference type="EMBL" id="CM055729">
    <property type="protein sequence ID" value="KAJ8014795.1"/>
    <property type="molecule type" value="Genomic_DNA"/>
</dbReference>
<evidence type="ECO:0000313" key="1">
    <source>
        <dbReference type="EMBL" id="KAJ8014795.1"/>
    </source>
</evidence>
<organism evidence="1 2">
    <name type="scientific">Dallia pectoralis</name>
    <name type="common">Alaska blackfish</name>
    <dbReference type="NCBI Taxonomy" id="75939"/>
    <lineage>
        <taxon>Eukaryota</taxon>
        <taxon>Metazoa</taxon>
        <taxon>Chordata</taxon>
        <taxon>Craniata</taxon>
        <taxon>Vertebrata</taxon>
        <taxon>Euteleostomi</taxon>
        <taxon>Actinopterygii</taxon>
        <taxon>Neopterygii</taxon>
        <taxon>Teleostei</taxon>
        <taxon>Protacanthopterygii</taxon>
        <taxon>Esociformes</taxon>
        <taxon>Umbridae</taxon>
        <taxon>Dallia</taxon>
    </lineage>
</organism>
<comment type="caution">
    <text evidence="1">The sequence shown here is derived from an EMBL/GenBank/DDBJ whole genome shotgun (WGS) entry which is preliminary data.</text>
</comment>
<protein>
    <submittedName>
        <fullName evidence="1">Uncharacterized protein</fullName>
    </submittedName>
</protein>
<dbReference type="Proteomes" id="UP001157502">
    <property type="component" value="Chromosome 2"/>
</dbReference>
<sequence length="1370" mass="156701">MALRQNSDMDPIIELFIKAGHDGEKVGNCPFCQRLFMVLWLKGVKFTVTTVDMRKKPAELKDLAPGTNPPFLLFNGTLKTDFIKIEEFLEQMLAPPRYPHLSPLNKESFDVGADIFAKFSAYIKNSPANNTFHEKALLREFKRLDLYLNSPLPEEIDHNSRETITVSNRKFLDGNRLTLADCNLLPKLHVIKIAAKKYCNFDIPAQFTGVWRYLNNAYEREEFSQTCPGNIEIERAYLDVANKRHFTPGMQSSPEDQHHHHHIKAPSTDELQRLSEPEMVELTKKVRVYCVIMVQPKVLVYWATAKDTWSKHCDQAVFYSSESTKALEAVDLNEKDEWARLRKALKHAYDNAGDMRWFFVARPTTFAIIENLKYLLLVKDPNEPFYIGNAVKSGELEYVEYDSGIVLSYETLKRLVNVFKDEEKCPERGRALWKLSEEKQLAVCLKYTGVFAENGEDMRGKGLFNGKSVSSLIEESMVKNPQDVVEGCCSDLAVTFNGMSPSQMQAVQSLLCFLVREVMFSSHLRSWVMVLPRKQKDSTVLIGVPSMTIESIESPIVASGKVLIDAIVVSEEVSIVMARTVASDVNTETSITSAKKRKINTSEREDIDSISSSPKTTHSSSSSCSSTSYHVQKKLRFEDSVDFIGLDVKMAEESSAPCSSNQNKPLFLTGGVGHHAGGVGHHVNGLTKSAGSATFCNSKPGAAKKLVIKNFKEKPKLPENYTHETWQKLKEAVEAIQNSTSIKYNLEELYQAVENLCSHKISAKLYKQLRVISAGKITVDKWDMGLELFRFYIISDLKVQSKTIDGILLLIEKERSGETIDRSLLRSLLSMLSDLQIYQDTFEQRFLEETNRLYAAEGQRLMQEREVPEYLHHVHKRLEEEADRVITYLDQSTQKPLIATVEKQLLGEHLTATLQKGLNHLLDENRIQDLSLLYQLFSLVRGGVQVLLQHWIEYIKAFGSTIVINPEKDKTMVQELLDFKDKVDHIIDTCFNKNEKFVNAMKEAFETFINKRPNKPAELIAKHVDSKLRAGNKEATDEELEKMLDKIMIIFRFIYGKDVFEAFYKKDLAKRLLVGKSASVDAEKSMLSKLKHECGAAFTSKLEGMFKDMELSKDIMVQFKQYIQCQIIPGNIELTVNILTMGYWPTYIPMEVHLPPEMVRLQEIFKTFYLGKHSGRKLQWQSTLGHCVLKAEFKEGKKELQVSLFQTLVLLMFNEGEEFTLEEIKQATGIEDGELRRTLQSLACGKARVIHKVPKSKDVEDGDKFSCNDDFKHKLFRIKINQIQMKETVEEQASTTERVYQDRQYQIDAAIVRIMKMRKTLSHNLLVSEVYNQLKFPVKPADLKKRIESLIDRDYMERDKDNPNQYNYVA</sequence>
<gene>
    <name evidence="1" type="ORF">DPEC_G00019460</name>
</gene>
<name>A0ACC2HGJ1_DALPE</name>